<organism evidence="1 2">
    <name type="scientific">Caligus rogercresseyi</name>
    <name type="common">Sea louse</name>
    <dbReference type="NCBI Taxonomy" id="217165"/>
    <lineage>
        <taxon>Eukaryota</taxon>
        <taxon>Metazoa</taxon>
        <taxon>Ecdysozoa</taxon>
        <taxon>Arthropoda</taxon>
        <taxon>Crustacea</taxon>
        <taxon>Multicrustacea</taxon>
        <taxon>Hexanauplia</taxon>
        <taxon>Copepoda</taxon>
        <taxon>Siphonostomatoida</taxon>
        <taxon>Caligidae</taxon>
        <taxon>Caligus</taxon>
    </lineage>
</organism>
<evidence type="ECO:0000313" key="2">
    <source>
        <dbReference type="Proteomes" id="UP000595437"/>
    </source>
</evidence>
<keyword evidence="2" id="KW-1185">Reference proteome</keyword>
<gene>
    <name evidence="1" type="ORF">FKW44_005212</name>
</gene>
<feature type="non-terminal residue" evidence="1">
    <location>
        <position position="1"/>
    </location>
</feature>
<accession>A0A7T8KBM2</accession>
<dbReference type="EMBL" id="CP045892">
    <property type="protein sequence ID" value="QQP52916.1"/>
    <property type="molecule type" value="Genomic_DNA"/>
</dbReference>
<sequence>PKVIPKKKPETSKATFNTIKDLKGKNLAHFAAEQSLRSIITLGFISTALENINMWSENTEYLSARKKASSLTCINDHAERAVALIKDFNGQLSE</sequence>
<reference evidence="2" key="1">
    <citation type="submission" date="2021-01" db="EMBL/GenBank/DDBJ databases">
        <title>Caligus Genome Assembly.</title>
        <authorList>
            <person name="Gallardo-Escarate C."/>
        </authorList>
    </citation>
    <scope>NUCLEOTIDE SEQUENCE [LARGE SCALE GENOMIC DNA]</scope>
</reference>
<proteinExistence type="predicted"/>
<name>A0A7T8KBM2_CALRO</name>
<protein>
    <submittedName>
        <fullName evidence="1">Uncharacterized protein</fullName>
    </submittedName>
</protein>
<dbReference type="Proteomes" id="UP000595437">
    <property type="component" value="Chromosome 3"/>
</dbReference>
<dbReference type="AlphaFoldDB" id="A0A7T8KBM2"/>
<evidence type="ECO:0000313" key="1">
    <source>
        <dbReference type="EMBL" id="QQP52916.1"/>
    </source>
</evidence>